<feature type="compositionally biased region" description="Basic and acidic residues" evidence="1">
    <location>
        <begin position="138"/>
        <end position="148"/>
    </location>
</feature>
<feature type="region of interest" description="Disordered" evidence="1">
    <location>
        <begin position="413"/>
        <end position="436"/>
    </location>
</feature>
<dbReference type="Proteomes" id="UP000192596">
    <property type="component" value="Unassembled WGS sequence"/>
</dbReference>
<keyword evidence="3" id="KW-1185">Reference proteome</keyword>
<protein>
    <submittedName>
        <fullName evidence="2">Uncharacterized protein</fullName>
    </submittedName>
</protein>
<accession>A0A1V8SHF3</accession>
<dbReference type="AlphaFoldDB" id="A0A1V8SHF3"/>
<dbReference type="EMBL" id="NAJO01000045">
    <property type="protein sequence ID" value="OQN98568.1"/>
    <property type="molecule type" value="Genomic_DNA"/>
</dbReference>
<evidence type="ECO:0000313" key="2">
    <source>
        <dbReference type="EMBL" id="OQN98568.1"/>
    </source>
</evidence>
<comment type="caution">
    <text evidence="2">The sequence shown here is derived from an EMBL/GenBank/DDBJ whole genome shotgun (WGS) entry which is preliminary data.</text>
</comment>
<organism evidence="2 3">
    <name type="scientific">Cryoendolithus antarcticus</name>
    <dbReference type="NCBI Taxonomy" id="1507870"/>
    <lineage>
        <taxon>Eukaryota</taxon>
        <taxon>Fungi</taxon>
        <taxon>Dikarya</taxon>
        <taxon>Ascomycota</taxon>
        <taxon>Pezizomycotina</taxon>
        <taxon>Dothideomycetes</taxon>
        <taxon>Dothideomycetidae</taxon>
        <taxon>Cladosporiales</taxon>
        <taxon>Cladosporiaceae</taxon>
        <taxon>Cryoendolithus</taxon>
    </lineage>
</organism>
<dbReference type="PROSITE" id="PS51257">
    <property type="entry name" value="PROKAR_LIPOPROTEIN"/>
    <property type="match status" value="1"/>
</dbReference>
<feature type="compositionally biased region" description="Polar residues" evidence="1">
    <location>
        <begin position="294"/>
        <end position="311"/>
    </location>
</feature>
<proteinExistence type="predicted"/>
<dbReference type="InParanoid" id="A0A1V8SHF3"/>
<feature type="compositionally biased region" description="Basic and acidic residues" evidence="1">
    <location>
        <begin position="161"/>
        <end position="177"/>
    </location>
</feature>
<reference evidence="3" key="1">
    <citation type="submission" date="2017-03" db="EMBL/GenBank/DDBJ databases">
        <title>Genomes of endolithic fungi from Antarctica.</title>
        <authorList>
            <person name="Coleine C."/>
            <person name="Masonjones S."/>
            <person name="Stajich J.E."/>
        </authorList>
    </citation>
    <scope>NUCLEOTIDE SEQUENCE [LARGE SCALE GENOMIC DNA]</scope>
    <source>
        <strain evidence="3">CCFEE 5527</strain>
    </source>
</reference>
<name>A0A1V8SHF3_9PEZI</name>
<sequence>MRLLRHLIDITIASLSVLRSCSITIAALVGCAIAQHRYWNSVLGREVKEYGFCQVSPLVISELVRDTPAWRRQQQQQQTGTDTSFETNIPVLTEKIIVEGVRFSETDKERLSKQIEAQGKPKPRQASAVYQKRPERKKRSEPSAKALEEVVDAVESQNAEQTKRPESSVQRECKESFELPPPEAVVDFVESYSADQKQKPEPQAQQIPPTEEAAHEVESESAEEAKGPAPPLHRHRSTTLHLLSLLPQQQPPASATPRLVLPGLSSQSSPERRARKKSLKHALSTAINRAAMRQSQDSLLSGTTAQASNASDGLISGGTVSPRSPVKFDWTPVRRRASSVQERGGPESFDSASSKHERSGLKPFIFNVQAVEFKPAVHQETSRLPEWRRRAQPLPSLAGTPPALYCSPDLALRSMQNHTPPSQPRMLQSPRRDPGNNQTFVPDLTTHATQSLPELREHHTALLASLHHYAPAYLALGQLYHSSPLAARTSPWILPAFQQIVGEAFIASRDRQLPELVQIFGEISMRLTQASKLLMQKGEEVLLGLERELRRGDELLGEAAVRLRMLQSAVGEICGVYENDRERYWVEDEEGVRERGVTERAWVGVLPEVCMVLEPSGAEGNGS</sequence>
<evidence type="ECO:0000256" key="1">
    <source>
        <dbReference type="SAM" id="MobiDB-lite"/>
    </source>
</evidence>
<feature type="region of interest" description="Disordered" evidence="1">
    <location>
        <begin position="113"/>
        <end position="234"/>
    </location>
</feature>
<feature type="region of interest" description="Disordered" evidence="1">
    <location>
        <begin position="250"/>
        <end position="282"/>
    </location>
</feature>
<evidence type="ECO:0000313" key="3">
    <source>
        <dbReference type="Proteomes" id="UP000192596"/>
    </source>
</evidence>
<feature type="region of interest" description="Disordered" evidence="1">
    <location>
        <begin position="294"/>
        <end position="356"/>
    </location>
</feature>
<gene>
    <name evidence="2" type="ORF">B0A48_15830</name>
</gene>
<feature type="compositionally biased region" description="Basic and acidic residues" evidence="1">
    <location>
        <begin position="212"/>
        <end position="226"/>
    </location>
</feature>